<name>A0A918TCP0_STRCJ</name>
<dbReference type="RefSeq" id="WP_190108509.1">
    <property type="nucleotide sequence ID" value="NZ_BMVB01000003.1"/>
</dbReference>
<dbReference type="InterPro" id="IPR013783">
    <property type="entry name" value="Ig-like_fold"/>
</dbReference>
<dbReference type="SUPFAM" id="SSF49373">
    <property type="entry name" value="Invasin/intimin cell-adhesion fragments"/>
    <property type="match status" value="1"/>
</dbReference>
<dbReference type="AlphaFoldDB" id="A0A918TCP0"/>
<protein>
    <recommendedName>
        <fullName evidence="3">Ig-like domain repeat protein</fullName>
    </recommendedName>
</protein>
<evidence type="ECO:0008006" key="3">
    <source>
        <dbReference type="Google" id="ProtNLM"/>
    </source>
</evidence>
<dbReference type="Gene3D" id="2.120.10.30">
    <property type="entry name" value="TolB, C-terminal domain"/>
    <property type="match status" value="1"/>
</dbReference>
<evidence type="ECO:0000313" key="1">
    <source>
        <dbReference type="EMBL" id="GHC39295.1"/>
    </source>
</evidence>
<dbReference type="InterPro" id="IPR008964">
    <property type="entry name" value="Invasin/intimin_cell_adhesion"/>
</dbReference>
<evidence type="ECO:0000313" key="2">
    <source>
        <dbReference type="Proteomes" id="UP000646244"/>
    </source>
</evidence>
<dbReference type="Gene3D" id="2.60.40.10">
    <property type="entry name" value="Immunoglobulins"/>
    <property type="match status" value="1"/>
</dbReference>
<dbReference type="SUPFAM" id="SSF63829">
    <property type="entry name" value="Calcium-dependent phosphotriesterase"/>
    <property type="match status" value="1"/>
</dbReference>
<comment type="caution">
    <text evidence="1">The sequence shown here is derived from an EMBL/GenBank/DDBJ whole genome shotgun (WGS) entry which is preliminary data.</text>
</comment>
<reference evidence="1" key="1">
    <citation type="journal article" date="2014" name="Int. J. Syst. Evol. Microbiol.">
        <title>Complete genome sequence of Corynebacterium casei LMG S-19264T (=DSM 44701T), isolated from a smear-ripened cheese.</title>
        <authorList>
            <consortium name="US DOE Joint Genome Institute (JGI-PGF)"/>
            <person name="Walter F."/>
            <person name="Albersmeier A."/>
            <person name="Kalinowski J."/>
            <person name="Ruckert C."/>
        </authorList>
    </citation>
    <scope>NUCLEOTIDE SEQUENCE</scope>
    <source>
        <strain evidence="1">JCM 4633</strain>
    </source>
</reference>
<sequence>MPSAHGNTYDLTGNAKPVALAYNPTDRNIWFITADAKIGRFAPRSPYESKVFEPIYSGKKAEDLALWDQAVWTYIHDDAAGHALACASDGRYALHSSGQAAATRAMALGPDSSGARRIVATLDGKGALLFVDTEGGVSYSTDHGKPLHGLAIDSSNPQEYWVSCPDRHHVVRFDASVGDFDLSPIDFGAQLRPQSIALTGTGGKALWATTPEARIIRYDFDTKSHRAIDIPAVAHRVYGLPDGSAWFTMPTGDAVGYFAPGATDLTGTISTGKGTGPSSLAVDWDGTLWIGLAGTGQMFRVSKVQLTPLSGQGQQAVVGTPFPNPLQVKATRLDGSPVQGATITFTIKGDQARFEGDKPTDTRTTSVDGTATSAVLHAKQVGECDISAMWEQESAFTRFENITVIPTVGPADHTRYLSGAGQETRRGTEFPERLKVMVVDANGAPVAADVTFRVVDDDLASFDGGPIVVVPTDGAGVAVSPALTAGSEAGRVRVEAWAADTSAGTVFRERVL</sequence>
<organism evidence="1 2">
    <name type="scientific">Streptomyces cinnamoneus</name>
    <name type="common">Streptoverticillium cinnamoneum</name>
    <dbReference type="NCBI Taxonomy" id="53446"/>
    <lineage>
        <taxon>Bacteria</taxon>
        <taxon>Bacillati</taxon>
        <taxon>Actinomycetota</taxon>
        <taxon>Actinomycetes</taxon>
        <taxon>Kitasatosporales</taxon>
        <taxon>Streptomycetaceae</taxon>
        <taxon>Streptomyces</taxon>
        <taxon>Streptomyces cinnamoneus group</taxon>
    </lineage>
</organism>
<proteinExistence type="predicted"/>
<reference evidence="1" key="2">
    <citation type="submission" date="2020-09" db="EMBL/GenBank/DDBJ databases">
        <authorList>
            <person name="Sun Q."/>
            <person name="Ohkuma M."/>
        </authorList>
    </citation>
    <scope>NUCLEOTIDE SEQUENCE</scope>
    <source>
        <strain evidence="1">JCM 4633</strain>
    </source>
</reference>
<accession>A0A918TCP0</accession>
<gene>
    <name evidence="1" type="ORF">GCM10010507_11290</name>
</gene>
<dbReference type="InterPro" id="IPR011042">
    <property type="entry name" value="6-blade_b-propeller_TolB-like"/>
</dbReference>
<dbReference type="EMBL" id="BMVB01000003">
    <property type="protein sequence ID" value="GHC39295.1"/>
    <property type="molecule type" value="Genomic_DNA"/>
</dbReference>
<dbReference type="GO" id="GO:0005975">
    <property type="term" value="P:carbohydrate metabolic process"/>
    <property type="evidence" value="ECO:0007669"/>
    <property type="project" value="UniProtKB-ARBA"/>
</dbReference>
<dbReference type="Proteomes" id="UP000646244">
    <property type="component" value="Unassembled WGS sequence"/>
</dbReference>